<sequence length="108" mass="12368">MYSNEDGLLRPASYHQQQPQYVVINPMHIITLRKQKRTLGVRVVEHLKAFSEKWFSHVLLMAFLMLYASLGAILFQWAEAPLETRHKTSIVAPMRPSSIGQGPGCLQY</sequence>
<dbReference type="AlphaFoldDB" id="A0AAV6VV42"/>
<evidence type="ECO:0000313" key="2">
    <source>
        <dbReference type="EMBL" id="KAG8200128.1"/>
    </source>
</evidence>
<proteinExistence type="predicted"/>
<dbReference type="EMBL" id="JAFNEN010000019">
    <property type="protein sequence ID" value="KAG8200128.1"/>
    <property type="molecule type" value="Genomic_DNA"/>
</dbReference>
<name>A0AAV6VV42_9ARAC</name>
<keyword evidence="1" id="KW-0812">Transmembrane</keyword>
<organism evidence="2 3">
    <name type="scientific">Oedothorax gibbosus</name>
    <dbReference type="NCBI Taxonomy" id="931172"/>
    <lineage>
        <taxon>Eukaryota</taxon>
        <taxon>Metazoa</taxon>
        <taxon>Ecdysozoa</taxon>
        <taxon>Arthropoda</taxon>
        <taxon>Chelicerata</taxon>
        <taxon>Arachnida</taxon>
        <taxon>Araneae</taxon>
        <taxon>Araneomorphae</taxon>
        <taxon>Entelegynae</taxon>
        <taxon>Araneoidea</taxon>
        <taxon>Linyphiidae</taxon>
        <taxon>Erigoninae</taxon>
        <taxon>Oedothorax</taxon>
    </lineage>
</organism>
<reference evidence="2 3" key="1">
    <citation type="journal article" date="2022" name="Nat. Ecol. Evol.">
        <title>A masculinizing supergene underlies an exaggerated male reproductive morph in a spider.</title>
        <authorList>
            <person name="Hendrickx F."/>
            <person name="De Corte Z."/>
            <person name="Sonet G."/>
            <person name="Van Belleghem S.M."/>
            <person name="Kostlbacher S."/>
            <person name="Vangestel C."/>
        </authorList>
    </citation>
    <scope>NUCLEOTIDE SEQUENCE [LARGE SCALE GENOMIC DNA]</scope>
    <source>
        <strain evidence="2">W744_W776</strain>
    </source>
</reference>
<evidence type="ECO:0000313" key="3">
    <source>
        <dbReference type="Proteomes" id="UP000827092"/>
    </source>
</evidence>
<keyword evidence="1" id="KW-1133">Transmembrane helix</keyword>
<dbReference type="Gene3D" id="1.10.287.70">
    <property type="match status" value="1"/>
</dbReference>
<comment type="caution">
    <text evidence="2">The sequence shown here is derived from an EMBL/GenBank/DDBJ whole genome shotgun (WGS) entry which is preliminary data.</text>
</comment>
<evidence type="ECO:0000256" key="1">
    <source>
        <dbReference type="SAM" id="Phobius"/>
    </source>
</evidence>
<protein>
    <submittedName>
        <fullName evidence="2">Uncharacterized protein</fullName>
    </submittedName>
</protein>
<keyword evidence="3" id="KW-1185">Reference proteome</keyword>
<feature type="transmembrane region" description="Helical" evidence="1">
    <location>
        <begin position="54"/>
        <end position="77"/>
    </location>
</feature>
<keyword evidence="1" id="KW-0472">Membrane</keyword>
<dbReference type="Proteomes" id="UP000827092">
    <property type="component" value="Unassembled WGS sequence"/>
</dbReference>
<gene>
    <name evidence="2" type="ORF">JTE90_018917</name>
</gene>
<accession>A0AAV6VV42</accession>